<dbReference type="Pfam" id="PF04337">
    <property type="entry name" value="DUF480"/>
    <property type="match status" value="1"/>
</dbReference>
<evidence type="ECO:0000313" key="3">
    <source>
        <dbReference type="EMBL" id="GAA4652856.1"/>
    </source>
</evidence>
<dbReference type="EMBL" id="BAABFL010000481">
    <property type="protein sequence ID" value="GAA4652856.1"/>
    <property type="molecule type" value="Genomic_DNA"/>
</dbReference>
<dbReference type="PANTHER" id="PTHR38768:SF1">
    <property type="entry name" value="UPF0502 PROTEIN YCEH"/>
    <property type="match status" value="1"/>
</dbReference>
<organism evidence="3 4">
    <name type="scientific">Kistimonas scapharcae</name>
    <dbReference type="NCBI Taxonomy" id="1036133"/>
    <lineage>
        <taxon>Bacteria</taxon>
        <taxon>Pseudomonadati</taxon>
        <taxon>Pseudomonadota</taxon>
        <taxon>Gammaproteobacteria</taxon>
        <taxon>Oceanospirillales</taxon>
        <taxon>Endozoicomonadaceae</taxon>
        <taxon>Kistimonas</taxon>
    </lineage>
</organism>
<name>A0ABP8VAC7_9GAMM</name>
<comment type="caution">
    <text evidence="3">The sequence shown here is derived from an EMBL/GenBank/DDBJ whole genome shotgun (WGS) entry which is preliminary data.</text>
</comment>
<comment type="similarity">
    <text evidence="1">Belongs to the UPF0502 family.</text>
</comment>
<dbReference type="InterPro" id="IPR007432">
    <property type="entry name" value="DUF480"/>
</dbReference>
<dbReference type="RefSeq" id="WP_345199543.1">
    <property type="nucleotide sequence ID" value="NZ_BAABFL010000481.1"/>
</dbReference>
<dbReference type="InterPro" id="IPR036390">
    <property type="entry name" value="WH_DNA-bd_sf"/>
</dbReference>
<proteinExistence type="inferred from homology"/>
<dbReference type="PANTHER" id="PTHR38768">
    <property type="entry name" value="UPF0502 PROTEIN YCEH"/>
    <property type="match status" value="1"/>
</dbReference>
<feature type="coiled-coil region" evidence="2">
    <location>
        <begin position="186"/>
        <end position="213"/>
    </location>
</feature>
<gene>
    <name evidence="3" type="ORF">GCM10023116_51400</name>
</gene>
<keyword evidence="2" id="KW-0175">Coiled coil</keyword>
<protein>
    <submittedName>
        <fullName evidence="3">YceH family protein</fullName>
    </submittedName>
</protein>
<evidence type="ECO:0000256" key="1">
    <source>
        <dbReference type="HAMAP-Rule" id="MF_01584"/>
    </source>
</evidence>
<dbReference type="Gene3D" id="1.10.10.10">
    <property type="entry name" value="Winged helix-like DNA-binding domain superfamily/Winged helix DNA-binding domain"/>
    <property type="match status" value="2"/>
</dbReference>
<dbReference type="Proteomes" id="UP001500604">
    <property type="component" value="Unassembled WGS sequence"/>
</dbReference>
<sequence length="216" mass="24287">MELSLSFPETRVLGALIEKAITTPDQYPLTLNSLTNACNQKSNREPVVSYEESEVQQAADSLIAKRLVTEQSGFGSRVQKYQHRFCNTEFSNLRFSEQELGILCVLFLRGAQTPGELRSRTNRLCSFSDVKEAEVILDNLASRADGPFVRKLPREAGKRESRYVHLFCDEQGEELVAYESDGRLAGAGLEERVDTLEEQVRQLQAQIAVLTEQLSL</sequence>
<keyword evidence="4" id="KW-1185">Reference proteome</keyword>
<dbReference type="HAMAP" id="MF_01584">
    <property type="entry name" value="UPF0502"/>
    <property type="match status" value="1"/>
</dbReference>
<evidence type="ECO:0000313" key="4">
    <source>
        <dbReference type="Proteomes" id="UP001500604"/>
    </source>
</evidence>
<dbReference type="InterPro" id="IPR036388">
    <property type="entry name" value="WH-like_DNA-bd_sf"/>
</dbReference>
<accession>A0ABP8VAC7</accession>
<reference evidence="4" key="1">
    <citation type="journal article" date="2019" name="Int. J. Syst. Evol. Microbiol.">
        <title>The Global Catalogue of Microorganisms (GCM) 10K type strain sequencing project: providing services to taxonomists for standard genome sequencing and annotation.</title>
        <authorList>
            <consortium name="The Broad Institute Genomics Platform"/>
            <consortium name="The Broad Institute Genome Sequencing Center for Infectious Disease"/>
            <person name="Wu L."/>
            <person name="Ma J."/>
        </authorList>
    </citation>
    <scope>NUCLEOTIDE SEQUENCE [LARGE SCALE GENOMIC DNA]</scope>
    <source>
        <strain evidence="4">JCM 17805</strain>
    </source>
</reference>
<dbReference type="SUPFAM" id="SSF46785">
    <property type="entry name" value="Winged helix' DNA-binding domain"/>
    <property type="match status" value="2"/>
</dbReference>
<evidence type="ECO:0000256" key="2">
    <source>
        <dbReference type="SAM" id="Coils"/>
    </source>
</evidence>